<name>A0A3B0XJU9_9ZZZZ</name>
<organism evidence="2">
    <name type="scientific">hydrothermal vent metagenome</name>
    <dbReference type="NCBI Taxonomy" id="652676"/>
    <lineage>
        <taxon>unclassified sequences</taxon>
        <taxon>metagenomes</taxon>
        <taxon>ecological metagenomes</taxon>
    </lineage>
</organism>
<feature type="transmembrane region" description="Helical" evidence="1">
    <location>
        <begin position="12"/>
        <end position="29"/>
    </location>
</feature>
<sequence>MSNVNAKAVSALIWAVAFVLLMLIGRSFWQAYQPAPQRLQGQIEARQYNISSKVPGRIDKVLVEKGDQIEEQQLVFTLLSPELLAKLEQARAGSEAASAMAKAANKGARSQQVAAAKDSWQKAKVAAELAEKTAQRITNLFDDGVIAEQKKDEANTQLEAARYTENAAYQMYEMTKEGTREETRIAAQQKARAARETVAEVKAYSDETRVNSWHSGEVSQVLLRSGEIAPAGFPVVSIVDMQDAWAVFHVREDQLMNYKMGTEFSAVIPALGENAQRFKVSHVSVMGDYATWRATDTSRGFDMRTFEIEARPIETLENVRVGMSVLVQQ</sequence>
<gene>
    <name evidence="2" type="ORF">MNBD_GAMMA08-2000</name>
</gene>
<dbReference type="SUPFAM" id="SSF111369">
    <property type="entry name" value="HlyD-like secretion proteins"/>
    <property type="match status" value="1"/>
</dbReference>
<reference evidence="2" key="1">
    <citation type="submission" date="2018-06" db="EMBL/GenBank/DDBJ databases">
        <authorList>
            <person name="Zhirakovskaya E."/>
        </authorList>
    </citation>
    <scope>NUCLEOTIDE SEQUENCE</scope>
</reference>
<dbReference type="AlphaFoldDB" id="A0A3B0XJU9"/>
<evidence type="ECO:0000313" key="2">
    <source>
        <dbReference type="EMBL" id="VAW64970.1"/>
    </source>
</evidence>
<keyword evidence="1" id="KW-0472">Membrane</keyword>
<dbReference type="Gene3D" id="2.40.50.100">
    <property type="match status" value="1"/>
</dbReference>
<accession>A0A3B0XJU9</accession>
<proteinExistence type="predicted"/>
<protein>
    <submittedName>
        <fullName evidence="2">Membrane fusion component of tripartite multidrug efflux system</fullName>
    </submittedName>
</protein>
<keyword evidence="1" id="KW-0812">Transmembrane</keyword>
<dbReference type="PANTHER" id="PTHR30438:SF1">
    <property type="entry name" value="36 KDA ANTIGEN"/>
    <property type="match status" value="1"/>
</dbReference>
<dbReference type="EMBL" id="UOFH01000302">
    <property type="protein sequence ID" value="VAW64970.1"/>
    <property type="molecule type" value="Genomic_DNA"/>
</dbReference>
<dbReference type="Gene3D" id="2.40.30.170">
    <property type="match status" value="1"/>
</dbReference>
<evidence type="ECO:0000256" key="1">
    <source>
        <dbReference type="SAM" id="Phobius"/>
    </source>
</evidence>
<dbReference type="PANTHER" id="PTHR30438">
    <property type="entry name" value="36 KDA ANTIGEN-RELATED"/>
    <property type="match status" value="1"/>
</dbReference>
<keyword evidence="1" id="KW-1133">Transmembrane helix</keyword>